<keyword evidence="4" id="KW-1185">Reference proteome</keyword>
<dbReference type="InterPro" id="IPR007444">
    <property type="entry name" value="Glucan_biosyn_MdoG_C"/>
</dbReference>
<dbReference type="PANTHER" id="PTHR30504:SF2">
    <property type="entry name" value="GLUCANS BIOSYNTHESIS PROTEIN G"/>
    <property type="match status" value="1"/>
</dbReference>
<dbReference type="InterPro" id="IPR014438">
    <property type="entry name" value="Glucan_biosyn_MdoG/MdoD"/>
</dbReference>
<dbReference type="GO" id="GO:0030246">
    <property type="term" value="F:carbohydrate binding"/>
    <property type="evidence" value="ECO:0007669"/>
    <property type="project" value="InterPro"/>
</dbReference>
<dbReference type="PIRSF" id="PIRSF006281">
    <property type="entry name" value="MdoG"/>
    <property type="match status" value="1"/>
</dbReference>
<evidence type="ECO:0000256" key="1">
    <source>
        <dbReference type="ARBA" id="ARBA00004418"/>
    </source>
</evidence>
<evidence type="ECO:0000259" key="2">
    <source>
        <dbReference type="Pfam" id="PF04349"/>
    </source>
</evidence>
<comment type="subcellular location">
    <subcellularLocation>
        <location evidence="1">Periplasm</location>
    </subcellularLocation>
</comment>
<dbReference type="Gene3D" id="2.70.98.10">
    <property type="match status" value="1"/>
</dbReference>
<dbReference type="Proteomes" id="UP000022447">
    <property type="component" value="Unassembled WGS sequence"/>
</dbReference>
<dbReference type="PANTHER" id="PTHR30504">
    <property type="entry name" value="GLUCANS BIOSYNTHESIS PROTEIN"/>
    <property type="match status" value="1"/>
</dbReference>
<evidence type="ECO:0000313" key="3">
    <source>
        <dbReference type="EMBL" id="ETX13801.1"/>
    </source>
</evidence>
<dbReference type="InterPro" id="IPR014756">
    <property type="entry name" value="Ig_E-set"/>
</dbReference>
<dbReference type="GO" id="GO:0051274">
    <property type="term" value="P:beta-glucan biosynthetic process"/>
    <property type="evidence" value="ECO:0007669"/>
    <property type="project" value="TreeGrafter"/>
</dbReference>
<dbReference type="eggNOG" id="COG3131">
    <property type="taxonomic scope" value="Bacteria"/>
</dbReference>
<dbReference type="InterPro" id="IPR014718">
    <property type="entry name" value="GH-type_carb-bd"/>
</dbReference>
<dbReference type="Pfam" id="PF04349">
    <property type="entry name" value="MdoG"/>
    <property type="match status" value="1"/>
</dbReference>
<organism evidence="3 4">
    <name type="scientific">Roseivivax halodurans JCM 10272</name>
    <dbReference type="NCBI Taxonomy" id="1449350"/>
    <lineage>
        <taxon>Bacteria</taxon>
        <taxon>Pseudomonadati</taxon>
        <taxon>Pseudomonadota</taxon>
        <taxon>Alphaproteobacteria</taxon>
        <taxon>Rhodobacterales</taxon>
        <taxon>Roseobacteraceae</taxon>
        <taxon>Roseivivax</taxon>
    </lineage>
</organism>
<reference evidence="3 4" key="1">
    <citation type="submission" date="2014-01" db="EMBL/GenBank/DDBJ databases">
        <title>Roseivivax halodurans JCM 10272 Genome Sequencing.</title>
        <authorList>
            <person name="Lai Q."/>
            <person name="Li G."/>
            <person name="Shao Z."/>
        </authorList>
    </citation>
    <scope>NUCLEOTIDE SEQUENCE [LARGE SCALE GENOMIC DNA]</scope>
    <source>
        <strain evidence="3 4">JCM 10272</strain>
    </source>
</reference>
<accession>X7EF09</accession>
<feature type="domain" description="Glucan biosynthesis periplasmic MdoG C-terminal" evidence="2">
    <location>
        <begin position="1"/>
        <end position="457"/>
    </location>
</feature>
<dbReference type="GO" id="GO:0003824">
    <property type="term" value="F:catalytic activity"/>
    <property type="evidence" value="ECO:0007669"/>
    <property type="project" value="InterPro"/>
</dbReference>
<dbReference type="SUPFAM" id="SSF74650">
    <property type="entry name" value="Galactose mutarotase-like"/>
    <property type="match status" value="1"/>
</dbReference>
<name>X7EF09_9RHOB</name>
<comment type="caution">
    <text evidence="3">The sequence shown here is derived from an EMBL/GenBank/DDBJ whole genome shotgun (WGS) entry which is preliminary data.</text>
</comment>
<dbReference type="EMBL" id="JALZ01000018">
    <property type="protein sequence ID" value="ETX13801.1"/>
    <property type="molecule type" value="Genomic_DNA"/>
</dbReference>
<protein>
    <submittedName>
        <fullName evidence="3">Glucan biosynthesis protein G</fullName>
    </submittedName>
</protein>
<sequence>MAREPYQAPSGDLPPPYDDLDYDAYRAIRPLPGQAAFLDLGPRYSVDLLPPGLYFPNPVQIEFVRNDEVEVKKFSPDLFSYDTTYFDEIPDEAPGAGFTGLRLRTEVNSREVMDEFLVLQGGTYFRAIGQKMVYGLSTRAVAIGTGEPGEEEFPRFTLVRLHTPAQEGIVRLEALIDGPSLTGYLDLYANASEETVTRAKVSLFPRKEIANVGIAPLTSMFLKGPVRDAAADDYRPRVHDSDVLMIENGSGETLWRPITNPSAHQTSTFSDMAPRSFGLYQTDRKFTDFEDNEAHYHDRPSARIEPRGDWGPGSVQLVEIATDTEFMDNIVAFWRPDAPLEAGGEYDFDYDVVWTRQDPAQDFPVQIVETRSGRKHDEPGVRTFVIDVSGNPEVLTPELKANAGKVSDVVIFPLPEHTERHRVSFHLDPGESEAVELRLSLRDPDGQAAAPVWLHRWTPGRDGGV</sequence>
<dbReference type="AlphaFoldDB" id="X7EF09"/>
<proteinExistence type="predicted"/>
<dbReference type="STRING" id="1449350.OCH239_06945"/>
<dbReference type="PATRIC" id="fig|1449350.3.peg.3075"/>
<gene>
    <name evidence="3" type="ORF">OCH239_06945</name>
</gene>
<evidence type="ECO:0000313" key="4">
    <source>
        <dbReference type="Proteomes" id="UP000022447"/>
    </source>
</evidence>
<dbReference type="GO" id="GO:0030288">
    <property type="term" value="C:outer membrane-bounded periplasmic space"/>
    <property type="evidence" value="ECO:0007669"/>
    <property type="project" value="TreeGrafter"/>
</dbReference>
<dbReference type="InterPro" id="IPR011013">
    <property type="entry name" value="Gal_mutarotase_sf_dom"/>
</dbReference>
<dbReference type="SUPFAM" id="SSF81296">
    <property type="entry name" value="E set domains"/>
    <property type="match status" value="1"/>
</dbReference>